<name>A0A9E7F1F4_9LILI</name>
<dbReference type="InterPro" id="IPR029063">
    <property type="entry name" value="SAM-dependent_MTases_sf"/>
</dbReference>
<dbReference type="Gene3D" id="3.40.50.150">
    <property type="entry name" value="Vaccinia Virus protein VP39"/>
    <property type="match status" value="1"/>
</dbReference>
<dbReference type="InterPro" id="IPR009902">
    <property type="entry name" value="DUF1442"/>
</dbReference>
<gene>
    <name evidence="1" type="ORF">MUK42_26700</name>
</gene>
<dbReference type="OrthoDB" id="774871at2759"/>
<dbReference type="PANTHER" id="PTHR33593">
    <property type="entry name" value="DUF1442 FAMILY PROTEIN"/>
    <property type="match status" value="1"/>
</dbReference>
<dbReference type="AlphaFoldDB" id="A0A9E7F1F4"/>
<protein>
    <submittedName>
        <fullName evidence="1">Uncharacterized protein</fullName>
    </submittedName>
</protein>
<evidence type="ECO:0000313" key="1">
    <source>
        <dbReference type="EMBL" id="URD87759.1"/>
    </source>
</evidence>
<reference evidence="1" key="1">
    <citation type="submission" date="2022-05" db="EMBL/GenBank/DDBJ databases">
        <title>The Musa troglodytarum L. genome provides insights into the mechanism of non-climacteric behaviour and enrichment of carotenoids.</title>
        <authorList>
            <person name="Wang J."/>
        </authorList>
    </citation>
    <scope>NUCLEOTIDE SEQUENCE</scope>
    <source>
        <tissue evidence="1">Leaf</tissue>
    </source>
</reference>
<organism evidence="1 2">
    <name type="scientific">Musa troglodytarum</name>
    <name type="common">fe'i banana</name>
    <dbReference type="NCBI Taxonomy" id="320322"/>
    <lineage>
        <taxon>Eukaryota</taxon>
        <taxon>Viridiplantae</taxon>
        <taxon>Streptophyta</taxon>
        <taxon>Embryophyta</taxon>
        <taxon>Tracheophyta</taxon>
        <taxon>Spermatophyta</taxon>
        <taxon>Magnoliopsida</taxon>
        <taxon>Liliopsida</taxon>
        <taxon>Zingiberales</taxon>
        <taxon>Musaceae</taxon>
        <taxon>Musa</taxon>
    </lineage>
</organism>
<sequence>MRKKTASKLIEPDYTEYISALVAAKRAQLMVDAGPSGGISPSTLALAAVAQQTCGKVICVRHQQADVEAARRQIETLNLTGVVELRLGRSLQVVEQERCLRGRGSQNEGVLGARCRCRRQPLWISAGVRLDKCWCHIRLCDLV</sequence>
<keyword evidence="2" id="KW-1185">Reference proteome</keyword>
<proteinExistence type="predicted"/>
<accession>A0A9E7F1F4</accession>
<dbReference type="Proteomes" id="UP001055439">
    <property type="component" value="Chromosome 2"/>
</dbReference>
<dbReference type="PANTHER" id="PTHR33593:SF16">
    <property type="entry name" value="OS08G0110600 PROTEIN"/>
    <property type="match status" value="1"/>
</dbReference>
<dbReference type="SUPFAM" id="SSF53335">
    <property type="entry name" value="S-adenosyl-L-methionine-dependent methyltransferases"/>
    <property type="match status" value="1"/>
</dbReference>
<evidence type="ECO:0000313" key="2">
    <source>
        <dbReference type="Proteomes" id="UP001055439"/>
    </source>
</evidence>
<dbReference type="EMBL" id="CP097504">
    <property type="protein sequence ID" value="URD87759.1"/>
    <property type="molecule type" value="Genomic_DNA"/>
</dbReference>